<evidence type="ECO:0000313" key="4">
    <source>
        <dbReference type="Proteomes" id="UP000288716"/>
    </source>
</evidence>
<dbReference type="EMBL" id="NCKV01004459">
    <property type="protein sequence ID" value="RWS24748.1"/>
    <property type="molecule type" value="Genomic_DNA"/>
</dbReference>
<feature type="region of interest" description="Disordered" evidence="2">
    <location>
        <begin position="1"/>
        <end position="35"/>
    </location>
</feature>
<evidence type="ECO:0000256" key="2">
    <source>
        <dbReference type="SAM" id="MobiDB-lite"/>
    </source>
</evidence>
<dbReference type="Gene3D" id="3.90.79.10">
    <property type="entry name" value="Nucleoside Triphosphate Pyrophosphohydrolase"/>
    <property type="match status" value="1"/>
</dbReference>
<reference evidence="3 4" key="1">
    <citation type="journal article" date="2018" name="Gigascience">
        <title>Genomes of trombidid mites reveal novel predicted allergens and laterally-transferred genes associated with secondary metabolism.</title>
        <authorList>
            <person name="Dong X."/>
            <person name="Chaisiri K."/>
            <person name="Xia D."/>
            <person name="Armstrong S.D."/>
            <person name="Fang Y."/>
            <person name="Donnelly M.J."/>
            <person name="Kadowaki T."/>
            <person name="McGarry J.W."/>
            <person name="Darby A.C."/>
            <person name="Makepeace B.L."/>
        </authorList>
    </citation>
    <scope>NUCLEOTIDE SEQUENCE [LARGE SCALE GENOMIC DNA]</scope>
    <source>
        <strain evidence="3">UoL-UT</strain>
    </source>
</reference>
<dbReference type="Proteomes" id="UP000288716">
    <property type="component" value="Unassembled WGS sequence"/>
</dbReference>
<evidence type="ECO:0000313" key="3">
    <source>
        <dbReference type="EMBL" id="RWS24748.1"/>
    </source>
</evidence>
<dbReference type="GO" id="GO:0047631">
    <property type="term" value="F:ADP-ribose diphosphatase activity"/>
    <property type="evidence" value="ECO:0007669"/>
    <property type="project" value="TreeGrafter"/>
</dbReference>
<accession>A0A443SB28</accession>
<gene>
    <name evidence="3" type="ORF">B4U80_05574</name>
</gene>
<dbReference type="GO" id="GO:0019693">
    <property type="term" value="P:ribose phosphate metabolic process"/>
    <property type="evidence" value="ECO:0007669"/>
    <property type="project" value="TreeGrafter"/>
</dbReference>
<dbReference type="PANTHER" id="PTHR11839:SF1">
    <property type="entry name" value="ADP-SUGAR PYROPHOSPHATASE"/>
    <property type="match status" value="1"/>
</dbReference>
<feature type="region of interest" description="Disordered" evidence="2">
    <location>
        <begin position="171"/>
        <end position="192"/>
    </location>
</feature>
<dbReference type="AlphaFoldDB" id="A0A443SB28"/>
<dbReference type="STRING" id="299467.A0A443SB28"/>
<dbReference type="InterPro" id="IPR015797">
    <property type="entry name" value="NUDIX_hydrolase-like_dom_sf"/>
</dbReference>
<dbReference type="SUPFAM" id="SSF55811">
    <property type="entry name" value="Nudix"/>
    <property type="match status" value="1"/>
</dbReference>
<keyword evidence="1" id="KW-0378">Hydrolase</keyword>
<dbReference type="VEuPathDB" id="VectorBase:LDEU007291"/>
<comment type="caution">
    <text evidence="3">The sequence shown here is derived from an EMBL/GenBank/DDBJ whole genome shotgun (WGS) entry which is preliminary data.</text>
</comment>
<organism evidence="3 4">
    <name type="scientific">Leptotrombidium deliense</name>
    <dbReference type="NCBI Taxonomy" id="299467"/>
    <lineage>
        <taxon>Eukaryota</taxon>
        <taxon>Metazoa</taxon>
        <taxon>Ecdysozoa</taxon>
        <taxon>Arthropoda</taxon>
        <taxon>Chelicerata</taxon>
        <taxon>Arachnida</taxon>
        <taxon>Acari</taxon>
        <taxon>Acariformes</taxon>
        <taxon>Trombidiformes</taxon>
        <taxon>Prostigmata</taxon>
        <taxon>Anystina</taxon>
        <taxon>Parasitengona</taxon>
        <taxon>Trombiculoidea</taxon>
        <taxon>Trombiculidae</taxon>
        <taxon>Leptotrombidium</taxon>
    </lineage>
</organism>
<dbReference type="GO" id="GO:0005634">
    <property type="term" value="C:nucleus"/>
    <property type="evidence" value="ECO:0007669"/>
    <property type="project" value="TreeGrafter"/>
</dbReference>
<proteinExistence type="predicted"/>
<protein>
    <submittedName>
        <fullName evidence="3">ADP-ribose pyrophosphatase-like protein</fullName>
    </submittedName>
</protein>
<name>A0A443SB28_9ACAR</name>
<feature type="compositionally biased region" description="Polar residues" evidence="2">
    <location>
        <begin position="175"/>
        <end position="192"/>
    </location>
</feature>
<dbReference type="PANTHER" id="PTHR11839">
    <property type="entry name" value="UDP/ADP-SUGAR PYROPHOSPHATASE"/>
    <property type="match status" value="1"/>
</dbReference>
<sequence length="251" mass="27923">MPSNQFSQTGEQNNTFSNGSPKMQGDQQKTCKPTKEVKIYSGKSINLTKFHFEDTEGNERVQEGIQRTRKSTSNALGQRNVCTIGILKRQIMCDSLVLVKQYRAPLKAYTLEFPARVIEPQGANPNFEDIINREIEDDTGYTSTDIKHISPLTALDPVRLVSLLIDGDDPLQHPSPKSLSTDSDSEDNNNGHGQVVEVLQVPINGLLDRLNEYSKQGLVVDSRVYAFAIGLKKGEKLALSLVVPPMQETMY</sequence>
<dbReference type="GO" id="GO:0006753">
    <property type="term" value="P:nucleoside phosphate metabolic process"/>
    <property type="evidence" value="ECO:0007669"/>
    <property type="project" value="TreeGrafter"/>
</dbReference>
<keyword evidence="4" id="KW-1185">Reference proteome</keyword>
<feature type="compositionally biased region" description="Polar residues" evidence="2">
    <location>
        <begin position="1"/>
        <end position="31"/>
    </location>
</feature>
<dbReference type="OrthoDB" id="10249920at2759"/>
<evidence type="ECO:0000256" key="1">
    <source>
        <dbReference type="ARBA" id="ARBA00022801"/>
    </source>
</evidence>